<dbReference type="EMBL" id="SOFD01000022">
    <property type="protein sequence ID" value="TFB78005.1"/>
    <property type="molecule type" value="Genomic_DNA"/>
</dbReference>
<keyword evidence="4" id="KW-1185">Reference proteome</keyword>
<proteinExistence type="predicted"/>
<accession>A0A4R8V8Z7</accession>
<reference evidence="1 3" key="1">
    <citation type="submission" date="2016-10" db="EMBL/GenBank/DDBJ databases">
        <authorList>
            <person name="Varghese N."/>
            <person name="Submissions S."/>
        </authorList>
    </citation>
    <scope>NUCLEOTIDE SEQUENCE [LARGE SCALE GENOMIC DNA]</scope>
    <source>
        <strain evidence="1 3">CGMCC 1.11215</strain>
    </source>
</reference>
<dbReference type="Proteomes" id="UP000298252">
    <property type="component" value="Unassembled WGS sequence"/>
</dbReference>
<reference evidence="2 4" key="2">
    <citation type="submission" date="2019-03" db="EMBL/GenBank/DDBJ databases">
        <title>Genomics of glacier-inhabiting Cryobacterium strains.</title>
        <authorList>
            <person name="Liu Q."/>
            <person name="Xin Y.-H."/>
        </authorList>
    </citation>
    <scope>NUCLEOTIDE SEQUENCE [LARGE SCALE GENOMIC DNA]</scope>
    <source>
        <strain evidence="2 4">Hh8</strain>
    </source>
</reference>
<sequence>MADLCVSTQSLRGLSDELTIVAQEFNNANTRSDTIAAAVGHSGLAEAVTDFAHGWDDRRSEMVDSIAFLAEGAAGCADTFEDVDNQLAKSIEVPSPMAATSTGSVAQ</sequence>
<organism evidence="1 3">
    <name type="scientific">Cryobacterium flavum</name>
    <dbReference type="NCBI Taxonomy" id="1424659"/>
    <lineage>
        <taxon>Bacteria</taxon>
        <taxon>Bacillati</taxon>
        <taxon>Actinomycetota</taxon>
        <taxon>Actinomycetes</taxon>
        <taxon>Micrococcales</taxon>
        <taxon>Microbacteriaceae</taxon>
        <taxon>Cryobacterium</taxon>
    </lineage>
</organism>
<evidence type="ECO:0000313" key="2">
    <source>
        <dbReference type="EMBL" id="TFB78005.1"/>
    </source>
</evidence>
<dbReference type="STRING" id="1424659.SAMN05216368_11364"/>
<evidence type="ECO:0000313" key="3">
    <source>
        <dbReference type="Proteomes" id="UP000199639"/>
    </source>
</evidence>
<gene>
    <name evidence="2" type="ORF">E3O21_06990</name>
    <name evidence="1" type="ORF">SAMN05216368_11364</name>
</gene>
<evidence type="ECO:0000313" key="4">
    <source>
        <dbReference type="Proteomes" id="UP000298252"/>
    </source>
</evidence>
<dbReference type="EMBL" id="FNIB01000013">
    <property type="protein sequence ID" value="SDO25366.1"/>
    <property type="molecule type" value="Genomic_DNA"/>
</dbReference>
<evidence type="ECO:0000313" key="1">
    <source>
        <dbReference type="EMBL" id="SDO25366.1"/>
    </source>
</evidence>
<dbReference type="AlphaFoldDB" id="A0A4R8V8Z7"/>
<dbReference type="Proteomes" id="UP000199639">
    <property type="component" value="Unassembled WGS sequence"/>
</dbReference>
<protein>
    <recommendedName>
        <fullName evidence="5">WXG100 family type VII secretion target</fullName>
    </recommendedName>
</protein>
<evidence type="ECO:0008006" key="5">
    <source>
        <dbReference type="Google" id="ProtNLM"/>
    </source>
</evidence>
<name>A0A4R8V8Z7_9MICO</name>